<dbReference type="PANTHER" id="PTHR46398:SF4">
    <property type="entry name" value="ALPHA_BETA-HYDROLASES SUPERFAMILY PROTEIN"/>
    <property type="match status" value="1"/>
</dbReference>
<reference evidence="2" key="1">
    <citation type="submission" date="2015-12" db="EMBL/GenBank/DDBJ databases">
        <title>Update maize B73 reference genome by single molecule sequencing technologies.</title>
        <authorList>
            <consortium name="Maize Genome Sequencing Project"/>
            <person name="Ware D."/>
        </authorList>
    </citation>
    <scope>NUCLEOTIDE SEQUENCE [LARGE SCALE GENOMIC DNA]</scope>
    <source>
        <tissue evidence="2">Seedling</tissue>
    </source>
</reference>
<dbReference type="GO" id="GO:0016787">
    <property type="term" value="F:hydrolase activity"/>
    <property type="evidence" value="ECO:0007669"/>
    <property type="project" value="UniProtKB-KW"/>
</dbReference>
<dbReference type="PANTHER" id="PTHR46398">
    <property type="entry name" value="ALPHA/BETA-HYDROLASES SUPERFAMILY PROTEIN"/>
    <property type="match status" value="1"/>
</dbReference>
<dbReference type="Gene3D" id="3.40.50.1820">
    <property type="entry name" value="alpha/beta hydrolase"/>
    <property type="match status" value="1"/>
</dbReference>
<dbReference type="InterPro" id="IPR029058">
    <property type="entry name" value="AB_hydrolase_fold"/>
</dbReference>
<feature type="domain" description="Fungal lipase-type" evidence="1">
    <location>
        <begin position="34"/>
        <end position="167"/>
    </location>
</feature>
<dbReference type="AlphaFoldDB" id="A0A1D6IBJ6"/>
<protein>
    <submittedName>
        <fullName evidence="2">Alpha/beta-Hydrolases superfamily protein</fullName>
    </submittedName>
</protein>
<keyword evidence="2" id="KW-0378">Hydrolase</keyword>
<dbReference type="GO" id="GO:0006629">
    <property type="term" value="P:lipid metabolic process"/>
    <property type="evidence" value="ECO:0007669"/>
    <property type="project" value="InterPro"/>
</dbReference>
<proteinExistence type="predicted"/>
<sequence>MEPRWVVQRRIYEDTHGHAPTYLLYVDHQHSDVVLAVRGMNMAKESDYAVLLDNKLGQRRFDGGYVHNGLLKAAEWVFDAECDVLKDLLERNPGYTLTFAGHSLGSGVVSMLALLAVHNRELLGGIDRKRIRCFAMAPARCMSLNLAVRYADVINAVILQDDFLPRTDIPLEDIFKSLFCLPCLLCGRCLIDTCIPESVMLRDPRRLYAPGRLYHIVERKPFRCGRYPPIVRTAVPVDGRFERIVLSCNATSDHAIIWIEREAQRALDLLLESEKTMQAPAVERMSSEITVTRDHDEEQQEALRRAIMLGVADVNMPSTYGTFNENPTSEPAEASPLLSDSGRRRAVWEEWIARIFEKDESGQMVPRR</sequence>
<dbReference type="ExpressionAtlas" id="A0A1D6IBJ6">
    <property type="expression patterns" value="baseline and differential"/>
</dbReference>
<dbReference type="CDD" id="cd00519">
    <property type="entry name" value="Lipase_3"/>
    <property type="match status" value="1"/>
</dbReference>
<dbReference type="InterPro" id="IPR002921">
    <property type="entry name" value="Fungal_lipase-type"/>
</dbReference>
<accession>A0A1D6IBJ6</accession>
<organism evidence="2">
    <name type="scientific">Zea mays</name>
    <name type="common">Maize</name>
    <dbReference type="NCBI Taxonomy" id="4577"/>
    <lineage>
        <taxon>Eukaryota</taxon>
        <taxon>Viridiplantae</taxon>
        <taxon>Streptophyta</taxon>
        <taxon>Embryophyta</taxon>
        <taxon>Tracheophyta</taxon>
        <taxon>Spermatophyta</taxon>
        <taxon>Magnoliopsida</taxon>
        <taxon>Liliopsida</taxon>
        <taxon>Poales</taxon>
        <taxon>Poaceae</taxon>
        <taxon>PACMAD clade</taxon>
        <taxon>Panicoideae</taxon>
        <taxon>Andropogonodae</taxon>
        <taxon>Andropogoneae</taxon>
        <taxon>Tripsacinae</taxon>
        <taxon>Zea</taxon>
    </lineage>
</organism>
<dbReference type="EMBL" id="CM007650">
    <property type="protein sequence ID" value="ONM57303.1"/>
    <property type="molecule type" value="Genomic_DNA"/>
</dbReference>
<evidence type="ECO:0000313" key="2">
    <source>
        <dbReference type="EMBL" id="ONM57303.1"/>
    </source>
</evidence>
<dbReference type="SUPFAM" id="SSF53474">
    <property type="entry name" value="alpha/beta-Hydrolases"/>
    <property type="match status" value="1"/>
</dbReference>
<dbReference type="Pfam" id="PF01764">
    <property type="entry name" value="Lipase_3"/>
    <property type="match status" value="1"/>
</dbReference>
<evidence type="ECO:0000259" key="1">
    <source>
        <dbReference type="Pfam" id="PF01764"/>
    </source>
</evidence>
<gene>
    <name evidence="2" type="ORF">ZEAMMB73_Zm00001d021490</name>
</gene>
<dbReference type="OMA" id="SCNMISD"/>
<name>A0A1D6IBJ6_MAIZE</name>